<evidence type="ECO:0000256" key="2">
    <source>
        <dbReference type="ARBA" id="ARBA00022946"/>
    </source>
</evidence>
<dbReference type="STRING" id="246404.A0A507FH11"/>
<dbReference type="InterPro" id="IPR027266">
    <property type="entry name" value="TrmE/GcvT-like"/>
</dbReference>
<accession>A0A507FH11</accession>
<dbReference type="GO" id="GO:0016226">
    <property type="term" value="P:iron-sulfur cluster assembly"/>
    <property type="evidence" value="ECO:0007669"/>
    <property type="project" value="TreeGrafter"/>
</dbReference>
<dbReference type="InterPro" id="IPR017703">
    <property type="entry name" value="YgfZ/GCV_T_CS"/>
</dbReference>
<protein>
    <submittedName>
        <fullName evidence="6">Aminomethyltransferase</fullName>
    </submittedName>
</protein>
<comment type="subcellular location">
    <subcellularLocation>
        <location evidence="1">Mitochondrion</location>
    </subcellularLocation>
</comment>
<keyword evidence="6" id="KW-0808">Transferase</keyword>
<gene>
    <name evidence="6" type="primary">GCV1</name>
    <name evidence="6" type="ORF">CcCBS67573_g03039</name>
</gene>
<keyword evidence="3" id="KW-0496">Mitochondrion</keyword>
<dbReference type="Pfam" id="PF25455">
    <property type="entry name" value="Beta-barrel_CAF17_C"/>
    <property type="match status" value="1"/>
</dbReference>
<dbReference type="InterPro" id="IPR057460">
    <property type="entry name" value="CAF17_C"/>
</dbReference>
<keyword evidence="7" id="KW-1185">Reference proteome</keyword>
<evidence type="ECO:0000256" key="1">
    <source>
        <dbReference type="ARBA" id="ARBA00004173"/>
    </source>
</evidence>
<dbReference type="GO" id="GO:0032259">
    <property type="term" value="P:methylation"/>
    <property type="evidence" value="ECO:0007669"/>
    <property type="project" value="UniProtKB-KW"/>
</dbReference>
<dbReference type="InterPro" id="IPR045179">
    <property type="entry name" value="YgfZ/GcvT"/>
</dbReference>
<dbReference type="PANTHER" id="PTHR22602:SF0">
    <property type="entry name" value="TRANSFERASE CAF17, MITOCHONDRIAL-RELATED"/>
    <property type="match status" value="1"/>
</dbReference>
<keyword evidence="6" id="KW-0489">Methyltransferase</keyword>
<dbReference type="EMBL" id="QEAP01000072">
    <property type="protein sequence ID" value="TPX75691.1"/>
    <property type="molecule type" value="Genomic_DNA"/>
</dbReference>
<comment type="similarity">
    <text evidence="4">Belongs to the GcvT family. CAF17/IBA57 subfamily.</text>
</comment>
<keyword evidence="2" id="KW-0809">Transit peptide</keyword>
<dbReference type="Gene3D" id="3.30.1360.120">
    <property type="entry name" value="Probable tRNA modification gtpase trme, domain 1"/>
    <property type="match status" value="1"/>
</dbReference>
<dbReference type="AlphaFoldDB" id="A0A507FH11"/>
<proteinExistence type="inferred from homology"/>
<evidence type="ECO:0000313" key="6">
    <source>
        <dbReference type="EMBL" id="TPX75691.1"/>
    </source>
</evidence>
<evidence type="ECO:0000256" key="3">
    <source>
        <dbReference type="ARBA" id="ARBA00023128"/>
    </source>
</evidence>
<feature type="domain" description="CAF17 C-terminal" evidence="5">
    <location>
        <begin position="236"/>
        <end position="348"/>
    </location>
</feature>
<dbReference type="OrthoDB" id="191995at2759"/>
<comment type="caution">
    <text evidence="6">The sequence shown here is derived from an EMBL/GenBank/DDBJ whole genome shotgun (WGS) entry which is preliminary data.</text>
</comment>
<dbReference type="Proteomes" id="UP000320333">
    <property type="component" value="Unassembled WGS sequence"/>
</dbReference>
<reference evidence="6 7" key="1">
    <citation type="journal article" date="2019" name="Sci. Rep.">
        <title>Comparative genomics of chytrid fungi reveal insights into the obligate biotrophic and pathogenic lifestyle of Synchytrium endobioticum.</title>
        <authorList>
            <person name="van de Vossenberg B.T.L.H."/>
            <person name="Warris S."/>
            <person name="Nguyen H.D.T."/>
            <person name="van Gent-Pelzer M.P.E."/>
            <person name="Joly D.L."/>
            <person name="van de Geest H.C."/>
            <person name="Bonants P.J.M."/>
            <person name="Smith D.S."/>
            <person name="Levesque C.A."/>
            <person name="van der Lee T.A.J."/>
        </authorList>
    </citation>
    <scope>NUCLEOTIDE SEQUENCE [LARGE SCALE GENOMIC DNA]</scope>
    <source>
        <strain evidence="6 7">CBS 675.73</strain>
    </source>
</reference>
<dbReference type="PANTHER" id="PTHR22602">
    <property type="entry name" value="TRANSFERASE CAF17, MITOCHONDRIAL-RELATED"/>
    <property type="match status" value="1"/>
</dbReference>
<dbReference type="GO" id="GO:0005759">
    <property type="term" value="C:mitochondrial matrix"/>
    <property type="evidence" value="ECO:0007669"/>
    <property type="project" value="TreeGrafter"/>
</dbReference>
<dbReference type="SUPFAM" id="SSF103025">
    <property type="entry name" value="Folate-binding domain"/>
    <property type="match status" value="1"/>
</dbReference>
<evidence type="ECO:0000259" key="5">
    <source>
        <dbReference type="Pfam" id="PF25455"/>
    </source>
</evidence>
<sequence length="355" mass="39054">MQHAQLASRGLVAVAGADAVRFLQGLVTNQMSRVERGGEGVYAGFLTAPGRILFDAFIHPVNKGPDFPRPEFLVDVDARAVDPLMAHLRKFKLRAKVSIDNASDSYSVHQVWGSNSASLWARSLPTHLPQGAVLAKHRFADIGGKDPRHPDMGVRFVLPNSSTVSPLPASAVQVPESQFLIHRLLNGIPEGMDDIFMNQSLPLESNFDLMDGVDFRKGCYLGQELTIRTFHTGVTRKRIVPVQFYREGQEPPTHLSLDTTWESPLPPSTTEIRAVESESPLTLSKREVGKFCRGVHNIGLALLRLEHVHHHPGASVGTTPEQQHVLEKPLALVGTDLRIRAFAPAWWPAPPAESV</sequence>
<name>A0A507FH11_9FUNG</name>
<evidence type="ECO:0000256" key="4">
    <source>
        <dbReference type="ARBA" id="ARBA00093447"/>
    </source>
</evidence>
<dbReference type="NCBIfam" id="TIGR03317">
    <property type="entry name" value="ygfZ_signature"/>
    <property type="match status" value="1"/>
</dbReference>
<evidence type="ECO:0000313" key="7">
    <source>
        <dbReference type="Proteomes" id="UP000320333"/>
    </source>
</evidence>
<organism evidence="6 7">
    <name type="scientific">Chytriomyces confervae</name>
    <dbReference type="NCBI Taxonomy" id="246404"/>
    <lineage>
        <taxon>Eukaryota</taxon>
        <taxon>Fungi</taxon>
        <taxon>Fungi incertae sedis</taxon>
        <taxon>Chytridiomycota</taxon>
        <taxon>Chytridiomycota incertae sedis</taxon>
        <taxon>Chytridiomycetes</taxon>
        <taxon>Chytridiales</taxon>
        <taxon>Chytriomycetaceae</taxon>
        <taxon>Chytriomyces</taxon>
    </lineage>
</organism>
<dbReference type="GO" id="GO:0008168">
    <property type="term" value="F:methyltransferase activity"/>
    <property type="evidence" value="ECO:0007669"/>
    <property type="project" value="UniProtKB-KW"/>
</dbReference>